<evidence type="ECO:0000256" key="1">
    <source>
        <dbReference type="SAM" id="MobiDB-lite"/>
    </source>
</evidence>
<name>A0A892I3W4_9BURK</name>
<proteinExistence type="predicted"/>
<dbReference type="Proteomes" id="UP000625568">
    <property type="component" value="Chromosome 2"/>
</dbReference>
<gene>
    <name evidence="2" type="ORF">I6K02_25200</name>
</gene>
<evidence type="ECO:0000313" key="2">
    <source>
        <dbReference type="EMBL" id="QRO79823.1"/>
    </source>
</evidence>
<accession>A0A892I3W4</accession>
<sequence length="114" mass="12647">MTQYATTTRETRNKKERRGYEMAVTTRPAVEAGRMTEQRDVDVAAWIMRLRREADEARALMDAYIAIGGVARPIVRAVPQLSGGAGYLPPARPREQTCAVCRRTGASRGDANDH</sequence>
<protein>
    <submittedName>
        <fullName evidence="2">Uncharacterized protein</fullName>
    </submittedName>
</protein>
<dbReference type="GeneID" id="93129724"/>
<dbReference type="AlphaFoldDB" id="A0A892I3W4"/>
<keyword evidence="3" id="KW-1185">Reference proteome</keyword>
<dbReference type="EMBL" id="CP069483">
    <property type="protein sequence ID" value="QRO79823.1"/>
    <property type="molecule type" value="Genomic_DNA"/>
</dbReference>
<organism evidence="2 3">
    <name type="scientific">Burkholderia dolosa</name>
    <dbReference type="NCBI Taxonomy" id="152500"/>
    <lineage>
        <taxon>Bacteria</taxon>
        <taxon>Pseudomonadati</taxon>
        <taxon>Pseudomonadota</taxon>
        <taxon>Betaproteobacteria</taxon>
        <taxon>Burkholderiales</taxon>
        <taxon>Burkholderiaceae</taxon>
        <taxon>Burkholderia</taxon>
        <taxon>Burkholderia cepacia complex</taxon>
    </lineage>
</organism>
<reference evidence="2 3" key="1">
    <citation type="submission" date="2021-02" db="EMBL/GenBank/DDBJ databases">
        <title>FDA dAtabase for Regulatory Grade micrObial Sequences (FDA-ARGOS): Supporting development and validation of Infectious Disease Dx tests.</title>
        <authorList>
            <person name="Minogue T."/>
            <person name="Wolcott M."/>
            <person name="Wasieloski L."/>
            <person name="Aguilar W."/>
            <person name="Moore D."/>
            <person name="Jaissle J."/>
            <person name="Tallon L."/>
            <person name="Sadzewicz L."/>
            <person name="Zhao X."/>
            <person name="Boylan J."/>
            <person name="Ott S."/>
            <person name="Bowen H."/>
            <person name="Vavikolanu K."/>
            <person name="Mehta A."/>
            <person name="Aluvathingal J."/>
            <person name="Nadendla S."/>
            <person name="Yan Y."/>
            <person name="Sichtig H."/>
        </authorList>
    </citation>
    <scope>NUCLEOTIDE SEQUENCE [LARGE SCALE GENOMIC DNA]</scope>
    <source>
        <strain evidence="2 3">FDAARGOS_1272</strain>
    </source>
</reference>
<dbReference type="RefSeq" id="WP_123806767.1">
    <property type="nucleotide sequence ID" value="NZ_CABVPR010000031.1"/>
</dbReference>
<feature type="region of interest" description="Disordered" evidence="1">
    <location>
        <begin position="1"/>
        <end position="22"/>
    </location>
</feature>
<evidence type="ECO:0000313" key="3">
    <source>
        <dbReference type="Proteomes" id="UP000625568"/>
    </source>
</evidence>